<proteinExistence type="predicted"/>
<organism evidence="3 4">
    <name type="scientific">Homarus americanus</name>
    <name type="common">American lobster</name>
    <dbReference type="NCBI Taxonomy" id="6706"/>
    <lineage>
        <taxon>Eukaryota</taxon>
        <taxon>Metazoa</taxon>
        <taxon>Ecdysozoa</taxon>
        <taxon>Arthropoda</taxon>
        <taxon>Crustacea</taxon>
        <taxon>Multicrustacea</taxon>
        <taxon>Malacostraca</taxon>
        <taxon>Eumalacostraca</taxon>
        <taxon>Eucarida</taxon>
        <taxon>Decapoda</taxon>
        <taxon>Pleocyemata</taxon>
        <taxon>Astacidea</taxon>
        <taxon>Nephropoidea</taxon>
        <taxon>Nephropidae</taxon>
        <taxon>Homarus</taxon>
    </lineage>
</organism>
<protein>
    <submittedName>
        <fullName evidence="3">Uncharacterized protein</fullName>
    </submittedName>
</protein>
<comment type="caution">
    <text evidence="3">The sequence shown here is derived from an EMBL/GenBank/DDBJ whole genome shotgun (WGS) entry which is preliminary data.</text>
</comment>
<accession>A0A8J5NDD8</accession>
<keyword evidence="2" id="KW-1133">Transmembrane helix</keyword>
<feature type="transmembrane region" description="Helical" evidence="2">
    <location>
        <begin position="348"/>
        <end position="370"/>
    </location>
</feature>
<name>A0A8J5NDD8_HOMAM</name>
<evidence type="ECO:0000313" key="4">
    <source>
        <dbReference type="Proteomes" id="UP000747542"/>
    </source>
</evidence>
<dbReference type="EMBL" id="JAHLQT010001055">
    <property type="protein sequence ID" value="KAG7177925.1"/>
    <property type="molecule type" value="Genomic_DNA"/>
</dbReference>
<gene>
    <name evidence="3" type="ORF">Hamer_G024360</name>
</gene>
<keyword evidence="4" id="KW-1185">Reference proteome</keyword>
<dbReference type="Proteomes" id="UP000747542">
    <property type="component" value="Unassembled WGS sequence"/>
</dbReference>
<keyword evidence="2" id="KW-0812">Transmembrane</keyword>
<evidence type="ECO:0000313" key="3">
    <source>
        <dbReference type="EMBL" id="KAG7177925.1"/>
    </source>
</evidence>
<feature type="non-terminal residue" evidence="3">
    <location>
        <position position="1"/>
    </location>
</feature>
<sequence length="372" mass="41248">FIMPQTVDPSSKATRNGSTSVIGGQETPAAYKRTWPLVVWSVVAAAGQISYTLPAIFSLFLFEMSNTPTSIAQLVSHVSIVSQSCSFLLLLTTSHLLAQVVSRLQDLFNSVSDVKKTFLQNKDNKIQKVAAKIILEPFTTFAGNVMCRRQIFLRFGFSSTSDICNNVLLFCGALDYIEETRHAVATRTEPDHRLLHSTCRALVRQAISGCQGSRDFTNNHVMRHHRPGNITSETQPVFSVGGQCAGAHAGLLWPASPLLPLRHPESISDLYFIIIFPEHMQIDMFLLLANTTTLASYSTAPGCCRRRAACVTWLKEELLYTEDYTVLARGWWLVREMQQTSGPSILGFSPWGTTVSSVCSFVATYLVILLQF</sequence>
<feature type="compositionally biased region" description="Polar residues" evidence="1">
    <location>
        <begin position="7"/>
        <end position="21"/>
    </location>
</feature>
<feature type="region of interest" description="Disordered" evidence="1">
    <location>
        <begin position="1"/>
        <end position="21"/>
    </location>
</feature>
<feature type="non-terminal residue" evidence="3">
    <location>
        <position position="372"/>
    </location>
</feature>
<evidence type="ECO:0000256" key="2">
    <source>
        <dbReference type="SAM" id="Phobius"/>
    </source>
</evidence>
<keyword evidence="2" id="KW-0472">Membrane</keyword>
<reference evidence="3" key="1">
    <citation type="journal article" date="2021" name="Sci. Adv.">
        <title>The American lobster genome reveals insights on longevity, neural, and immune adaptations.</title>
        <authorList>
            <person name="Polinski J.M."/>
            <person name="Zimin A.V."/>
            <person name="Clark K.F."/>
            <person name="Kohn A.B."/>
            <person name="Sadowski N."/>
            <person name="Timp W."/>
            <person name="Ptitsyn A."/>
            <person name="Khanna P."/>
            <person name="Romanova D.Y."/>
            <person name="Williams P."/>
            <person name="Greenwood S.J."/>
            <person name="Moroz L.L."/>
            <person name="Walt D.R."/>
            <person name="Bodnar A.G."/>
        </authorList>
    </citation>
    <scope>NUCLEOTIDE SEQUENCE</scope>
    <source>
        <strain evidence="3">GMGI-L3</strain>
    </source>
</reference>
<dbReference type="AlphaFoldDB" id="A0A8J5NDD8"/>
<evidence type="ECO:0000256" key="1">
    <source>
        <dbReference type="SAM" id="MobiDB-lite"/>
    </source>
</evidence>